<evidence type="ECO:0000313" key="11">
    <source>
        <dbReference type="Proteomes" id="UP001430605"/>
    </source>
</evidence>
<sequence>MADKSFQCCITSPPYWGLRDYGVDGQIGAEPTLEAYIEDLVALFREVRRTLRDDGTLWLNIGDGFTSGGRTWRAPDKKNKGRAMEYRAPTPDGLKPKDLIGVPWRLAIALQADGWYLRADIIWQKPNCQPESVKDRPTRSHEYVFLLTKSERYYYNSDAVKELTADGKHTKNRRSVWAINTEPYGGNHFAVFPTELVRLCMEAGSKKEEVVLDPFFGSGTVGQVARDNGRKFVGIELSPDYAELARKRLASKSNSRKLQR</sequence>
<dbReference type="Pfam" id="PF01555">
    <property type="entry name" value="N6_N4_Mtase"/>
    <property type="match status" value="1"/>
</dbReference>
<dbReference type="EMBL" id="JAJIUS010000064">
    <property type="protein sequence ID" value="MCC8635645.1"/>
    <property type="molecule type" value="Genomic_DNA"/>
</dbReference>
<dbReference type="InterPro" id="IPR001091">
    <property type="entry name" value="RM_Methyltransferase"/>
</dbReference>
<keyword evidence="5" id="KW-0680">Restriction system</keyword>
<feature type="domain" description="DNA methylase N-4/N-6" evidence="9">
    <location>
        <begin position="7"/>
        <end position="246"/>
    </location>
</feature>
<evidence type="ECO:0000256" key="2">
    <source>
        <dbReference type="ARBA" id="ARBA00022603"/>
    </source>
</evidence>
<evidence type="ECO:0000313" key="10">
    <source>
        <dbReference type="EMBL" id="MCC8635645.1"/>
    </source>
</evidence>
<dbReference type="InterPro" id="IPR002941">
    <property type="entry name" value="DNA_methylase_N4/N6"/>
</dbReference>
<dbReference type="InterPro" id="IPR029063">
    <property type="entry name" value="SAM-dependent_MTases_sf"/>
</dbReference>
<evidence type="ECO:0000256" key="7">
    <source>
        <dbReference type="ARBA" id="ARBA00049120"/>
    </source>
</evidence>
<evidence type="ECO:0000259" key="9">
    <source>
        <dbReference type="Pfam" id="PF01555"/>
    </source>
</evidence>
<evidence type="ECO:0000256" key="1">
    <source>
        <dbReference type="ARBA" id="ARBA00010203"/>
    </source>
</evidence>
<protein>
    <recommendedName>
        <fullName evidence="8">Methyltransferase</fullName>
        <ecNumber evidence="8">2.1.1.-</ecNumber>
    </recommendedName>
</protein>
<dbReference type="SUPFAM" id="SSF53335">
    <property type="entry name" value="S-adenosyl-L-methionine-dependent methyltransferases"/>
    <property type="match status" value="1"/>
</dbReference>
<dbReference type="PANTHER" id="PTHR13370">
    <property type="entry name" value="RNA METHYLASE-RELATED"/>
    <property type="match status" value="1"/>
</dbReference>
<gene>
    <name evidence="10" type="ORF">LN463_11765</name>
</gene>
<evidence type="ECO:0000256" key="3">
    <source>
        <dbReference type="ARBA" id="ARBA00022679"/>
    </source>
</evidence>
<accession>A0ABS8LMU6</accession>
<evidence type="ECO:0000256" key="8">
    <source>
        <dbReference type="RuleBase" id="RU362026"/>
    </source>
</evidence>
<keyword evidence="3" id="KW-0808">Transferase</keyword>
<evidence type="ECO:0000256" key="5">
    <source>
        <dbReference type="ARBA" id="ARBA00022747"/>
    </source>
</evidence>
<dbReference type="InterPro" id="IPR017985">
    <property type="entry name" value="MeTrfase_CN4_CS"/>
</dbReference>
<dbReference type="EC" id="2.1.1.-" evidence="8"/>
<comment type="caution">
    <text evidence="10">The sequence shown here is derived from an EMBL/GenBank/DDBJ whole genome shotgun (WGS) entry which is preliminary data.</text>
</comment>
<keyword evidence="4" id="KW-0949">S-adenosyl-L-methionine</keyword>
<dbReference type="PROSITE" id="PS00093">
    <property type="entry name" value="N4_MTASE"/>
    <property type="match status" value="1"/>
</dbReference>
<evidence type="ECO:0000256" key="6">
    <source>
        <dbReference type="ARBA" id="ARBA00023125"/>
    </source>
</evidence>
<comment type="catalytic activity">
    <reaction evidence="7">
        <text>a 2'-deoxycytidine in DNA + S-adenosyl-L-methionine = an N(4)-methyl-2'-deoxycytidine in DNA + S-adenosyl-L-homocysteine + H(+)</text>
        <dbReference type="Rhea" id="RHEA:16857"/>
        <dbReference type="Rhea" id="RHEA-COMP:11369"/>
        <dbReference type="Rhea" id="RHEA-COMP:13674"/>
        <dbReference type="ChEBI" id="CHEBI:15378"/>
        <dbReference type="ChEBI" id="CHEBI:57856"/>
        <dbReference type="ChEBI" id="CHEBI:59789"/>
        <dbReference type="ChEBI" id="CHEBI:85452"/>
        <dbReference type="ChEBI" id="CHEBI:137933"/>
        <dbReference type="EC" id="2.1.1.113"/>
    </reaction>
</comment>
<organism evidence="10 11">
    <name type="scientific">Xanthomonas euvesicatoria pv. euvesicatoria</name>
    <dbReference type="NCBI Taxonomy" id="2753541"/>
    <lineage>
        <taxon>Bacteria</taxon>
        <taxon>Pseudomonadati</taxon>
        <taxon>Pseudomonadota</taxon>
        <taxon>Gammaproteobacteria</taxon>
        <taxon>Lysobacterales</taxon>
        <taxon>Lysobacteraceae</taxon>
        <taxon>Xanthomonas</taxon>
    </lineage>
</organism>
<keyword evidence="6" id="KW-0238">DNA-binding</keyword>
<dbReference type="PANTHER" id="PTHR13370:SF3">
    <property type="entry name" value="TRNA (GUANINE(10)-N2)-METHYLTRANSFERASE HOMOLOG"/>
    <property type="match status" value="1"/>
</dbReference>
<keyword evidence="11" id="KW-1185">Reference proteome</keyword>
<dbReference type="CDD" id="cd02440">
    <property type="entry name" value="AdoMet_MTases"/>
    <property type="match status" value="1"/>
</dbReference>
<comment type="similarity">
    <text evidence="1">Belongs to the N(4)/N(6)-methyltransferase family. N(4) subfamily.</text>
</comment>
<dbReference type="Proteomes" id="UP001430605">
    <property type="component" value="Unassembled WGS sequence"/>
</dbReference>
<dbReference type="Gene3D" id="3.40.50.150">
    <property type="entry name" value="Vaccinia Virus protein VP39"/>
    <property type="match status" value="1"/>
</dbReference>
<dbReference type="RefSeq" id="WP_196770066.1">
    <property type="nucleotide sequence ID" value="NZ_JAJITJ010000056.1"/>
</dbReference>
<reference evidence="10" key="1">
    <citation type="submission" date="2021-11" db="EMBL/GenBank/DDBJ databases">
        <title>Genome resources and taxonomic validation of 89 Xanthomonas strains.</title>
        <authorList>
            <person name="Tambong J.T."/>
        </authorList>
    </citation>
    <scope>NUCLEOTIDE SEQUENCE</scope>
    <source>
        <strain evidence="10">Xv 72</strain>
    </source>
</reference>
<name>A0ABS8LMU6_XANEU</name>
<proteinExistence type="inferred from homology"/>
<evidence type="ECO:0000256" key="4">
    <source>
        <dbReference type="ARBA" id="ARBA00022691"/>
    </source>
</evidence>
<keyword evidence="2" id="KW-0489">Methyltransferase</keyword>
<dbReference type="PRINTS" id="PR00508">
    <property type="entry name" value="S21N4MTFRASE"/>
</dbReference>